<protein>
    <submittedName>
        <fullName evidence="1">Uncharacterized protein</fullName>
    </submittedName>
</protein>
<dbReference type="Proteomes" id="UP000193228">
    <property type="component" value="Unassembled WGS sequence"/>
</dbReference>
<evidence type="ECO:0000313" key="2">
    <source>
        <dbReference type="Proteomes" id="UP000193228"/>
    </source>
</evidence>
<evidence type="ECO:0000313" key="1">
    <source>
        <dbReference type="EMBL" id="SMG39842.1"/>
    </source>
</evidence>
<dbReference type="AlphaFoldDB" id="A0A1X7KFQ2"/>
<dbReference type="RefSeq" id="WP_085483363.1">
    <property type="nucleotide sequence ID" value="NZ_FXAT01000003.1"/>
</dbReference>
<keyword evidence="2" id="KW-1185">Reference proteome</keyword>
<gene>
    <name evidence="1" type="ORF">SAMN06265784_103715</name>
</gene>
<dbReference type="OrthoDB" id="9005973at2"/>
<dbReference type="STRING" id="1515439.SAMN06265784_103715"/>
<sequence>MASGGWDIAMRHIDQQYDLPQFVASSLVRKIAANGFRLPAADRSKFQKLPDEVIARIEQIVRESYIEAGEDVGGDVLREHLWQQASVARREMIASGELLTPTEFKNRIGVSEKRLARLIEEGSVFGVDVDETEYFPALLADPLLNRKRLQTLCRIIVPADPMSRLDFLTSQRGSLGERRPVEMLDDDVDFKSVRRIATAWAAEWSRTIVKLYAGDHQLEPSDVEPLYTAIAEIDPRKPLWARASEALHLHGYEWPLDPHRVIPIFTLFVSRQAVGDSTPIPEACVQILVVGERIRIRIVAAAGTAHNSKTIAAGEHKTFVDIAKQVVAYLLKH</sequence>
<dbReference type="EMBL" id="FXAT01000003">
    <property type="protein sequence ID" value="SMG39842.1"/>
    <property type="molecule type" value="Genomic_DNA"/>
</dbReference>
<name>A0A1X7KFQ2_9BURK</name>
<reference evidence="2" key="1">
    <citation type="submission" date="2017-04" db="EMBL/GenBank/DDBJ databases">
        <authorList>
            <person name="Varghese N."/>
            <person name="Submissions S."/>
        </authorList>
    </citation>
    <scope>NUCLEOTIDE SEQUENCE [LARGE SCALE GENOMIC DNA]</scope>
    <source>
        <strain evidence="2">LMG 29540</strain>
    </source>
</reference>
<proteinExistence type="predicted"/>
<accession>A0A1X7KFQ2</accession>
<organism evidence="1 2">
    <name type="scientific">Paraburkholderia susongensis</name>
    <dbReference type="NCBI Taxonomy" id="1515439"/>
    <lineage>
        <taxon>Bacteria</taxon>
        <taxon>Pseudomonadati</taxon>
        <taxon>Pseudomonadota</taxon>
        <taxon>Betaproteobacteria</taxon>
        <taxon>Burkholderiales</taxon>
        <taxon>Burkholderiaceae</taxon>
        <taxon>Paraburkholderia</taxon>
    </lineage>
</organism>